<dbReference type="PANTHER" id="PTHR45626:SF38">
    <property type="entry name" value="DEAD-BOX PROTEIN"/>
    <property type="match status" value="1"/>
</dbReference>
<dbReference type="SUPFAM" id="SSF52540">
    <property type="entry name" value="P-loop containing nucleoside triphosphate hydrolases"/>
    <property type="match status" value="2"/>
</dbReference>
<evidence type="ECO:0000256" key="8">
    <source>
        <dbReference type="ARBA" id="ARBA00022840"/>
    </source>
</evidence>
<proteinExistence type="inferred from homology"/>
<dbReference type="SUPFAM" id="SSF57850">
    <property type="entry name" value="RING/U-box"/>
    <property type="match status" value="1"/>
</dbReference>
<gene>
    <name evidence="14" type="ORF">C2E21_7282</name>
</gene>
<evidence type="ECO:0000256" key="1">
    <source>
        <dbReference type="ARBA" id="ARBA00008438"/>
    </source>
</evidence>
<keyword evidence="4 9" id="KW-0863">Zinc-finger</keyword>
<keyword evidence="3" id="KW-0547">Nucleotide-binding</keyword>
<keyword evidence="5" id="KW-0378">Hydrolase</keyword>
<feature type="compositionally biased region" description="Acidic residues" evidence="10">
    <location>
        <begin position="1595"/>
        <end position="1605"/>
    </location>
</feature>
<dbReference type="GO" id="GO:0004386">
    <property type="term" value="F:helicase activity"/>
    <property type="evidence" value="ECO:0007669"/>
    <property type="project" value="UniProtKB-KW"/>
</dbReference>
<dbReference type="Pfam" id="PF00271">
    <property type="entry name" value="Helicase_C"/>
    <property type="match status" value="1"/>
</dbReference>
<accession>A0A2P6TIA4</accession>
<evidence type="ECO:0000256" key="10">
    <source>
        <dbReference type="SAM" id="MobiDB-lite"/>
    </source>
</evidence>
<feature type="compositionally biased region" description="Acidic residues" evidence="10">
    <location>
        <begin position="1542"/>
        <end position="1561"/>
    </location>
</feature>
<feature type="compositionally biased region" description="Low complexity" evidence="10">
    <location>
        <begin position="1608"/>
        <end position="1618"/>
    </location>
</feature>
<keyword evidence="6" id="KW-0347">Helicase</keyword>
<evidence type="ECO:0000313" key="15">
    <source>
        <dbReference type="Proteomes" id="UP000239899"/>
    </source>
</evidence>
<keyword evidence="8" id="KW-0067">ATP-binding</keyword>
<evidence type="ECO:0000259" key="13">
    <source>
        <dbReference type="PROSITE" id="PS51194"/>
    </source>
</evidence>
<feature type="compositionally biased region" description="Basic residues" evidence="10">
    <location>
        <begin position="1506"/>
        <end position="1520"/>
    </location>
</feature>
<keyword evidence="2" id="KW-0479">Metal-binding</keyword>
<feature type="region of interest" description="Disordered" evidence="10">
    <location>
        <begin position="1421"/>
        <end position="1443"/>
    </location>
</feature>
<keyword evidence="15" id="KW-1185">Reference proteome</keyword>
<dbReference type="Pfam" id="PF13923">
    <property type="entry name" value="zf-C3HC4_2"/>
    <property type="match status" value="1"/>
</dbReference>
<sequence>MGEVIDLLSSSDDEGQQRPQQSGRPRDRVASGDLTHFQAASGSGDEVEIVEDPSPRQKQQQQRVEQLDADLAVVAVTGDVWNRTLPHTRNLCGEHPFTKGSSASNQLACDKCYCYVCDCPTTECKEWGTGLDRTDHCNGHPGSDMHAAQKRLRQVQQAAQRGGPAAGAAPATAAGAQRPNVIQRALDALAGRVRLPGSVGKAGKAGKAAHLKAARFQPYSPDGKPAAAARPCRLTIMPDPSGDRDMMLVARVELKVKAVGSNTIARLRERLEPTGFYVNPDPTIDYGDKLCIDNLFEKRWDPATGAYSEANLKFKKMPLGEAAPQTGDQRRRQVTVIQFDGREKPTTYGVEVHKEATVKDIMEAVAPLAGLDPAGERFVAGNLRDGALHVAFLPDTFKVTDRESKNVRLVLWRVPKPSDKGEQGPNYAIVFHRKPTGQEYPQWDGAGLPTLLPLGKTFANGGKVAEKAMVERLLEALRPLRRQEEGGAAPPSVREDARLLLDGGLHLLRSSTYNVSYSYLADRDTEFGTTRAYSSALRYGETFFRDGRLYLRVDWTAQQAERFDMAAWHTPAVHESASPEAMQPTLDIIKANDEWAAKKARAKQLPWTMLDELKGAARGQEPGVQYPAYRRFAAEPLARVVLDLVPSTTSSSEKRGTAVFEVYVWKGDRGPPHRKWFLAHDAWESGRGARQVFAELGTNPLKAMMEVLLWTNEEHARMKARINEWSDKEAASERSIPGLMTALERGEMPAAQQPAGLTVQMRPYQLQSLQFMLDCERGEGGFRRLFWQRMTTPHGTRYWWSHLLGRASLDVPAQGWGGWCAEEMGLGKTVEVLGLILANPAPPPAQGEPRVQKNAQGLIKSRATLVVCAVSLVGQWIAEAQSKLNGSLRMHMYHGQNRIRDPIRLATDFDLVVTTYATLGADYGGKKNSGSKPNFPPLGAIEWHRLVLDEAHTVKNAAVGHSKACMALVSQRRWMCTGTPINTDVADLYGQFCVLGLAPFNSKTFFDTHVKHAYGSSMYAGGCPALMVTLGATMVRHTKRQVLGGEEVLQLPPKTEELVEVVLTAEEQAAYNKAHEASKALFAQYRALGNAQINKHLLQIMALLLPMRRVCSGGALKPRDLLVNDPMFGEGAALRRRRLAADGAGGLAPTDHSLVAPDEECSICLDVLEGPTVTPCMHWFCRECILGVLGMNAKCPLCRRELAVHQLRQGITAAEADEEEAAAEAAAAAAAATAAGEQPKGEGSAAGEGGDQQPPAEPAFVSESKLQALLKELRAMRRADPSAKALIFSQYVSTIEWLKTRLTAAGFGYRFISGSMPLKQRARAIQQFQGDPPTTVFLLSMRSGSVGINLTAASHVFLMEPALNPALEEQAIGRAWRMGQKRAVTVKKFYVKGSVEERIMEVVKQRQEAVGGAGGAAAAAAAAGDEMEMEAGPGRGRRGERTNVRVQDLVGSIHADRQQLRVSELEVLFQDPAFPEPRVPEQHASDDEEDERAAAALAEAEAQRRGGGRRGGRGGGRGRGRGATAGRGRGGGGRRSRTVSREDEDNDEEEDEDTLGEEEDSLLAAGARLGRGARRTTRRRQPVRYADLNYGLSGNEEDEEDEEDSYLAARGRGQAQQPRAKRKRRSVAEDSDEDFEIEEESRGVSPDIDDLSDDFKLDADAFDEEEESPALPPAAKRRRRGSVPRVSAPAGVLRSAGALANSSSSSSPE</sequence>
<evidence type="ECO:0000256" key="7">
    <source>
        <dbReference type="ARBA" id="ARBA00022833"/>
    </source>
</evidence>
<evidence type="ECO:0000259" key="12">
    <source>
        <dbReference type="PROSITE" id="PS51192"/>
    </source>
</evidence>
<evidence type="ECO:0000256" key="5">
    <source>
        <dbReference type="ARBA" id="ARBA00022801"/>
    </source>
</evidence>
<organism evidence="14 15">
    <name type="scientific">Chlorella sorokiniana</name>
    <name type="common">Freshwater green alga</name>
    <dbReference type="NCBI Taxonomy" id="3076"/>
    <lineage>
        <taxon>Eukaryota</taxon>
        <taxon>Viridiplantae</taxon>
        <taxon>Chlorophyta</taxon>
        <taxon>core chlorophytes</taxon>
        <taxon>Trebouxiophyceae</taxon>
        <taxon>Chlorellales</taxon>
        <taxon>Chlorellaceae</taxon>
        <taxon>Chlorella clade</taxon>
        <taxon>Chlorella</taxon>
    </lineage>
</organism>
<dbReference type="GO" id="GO:0008094">
    <property type="term" value="F:ATP-dependent activity, acting on DNA"/>
    <property type="evidence" value="ECO:0007669"/>
    <property type="project" value="TreeGrafter"/>
</dbReference>
<dbReference type="GO" id="GO:0016787">
    <property type="term" value="F:hydrolase activity"/>
    <property type="evidence" value="ECO:0007669"/>
    <property type="project" value="UniProtKB-KW"/>
</dbReference>
<dbReference type="Pfam" id="PF00176">
    <property type="entry name" value="SNF2-rel_dom"/>
    <property type="match status" value="1"/>
</dbReference>
<dbReference type="Gene3D" id="3.40.50.300">
    <property type="entry name" value="P-loop containing nucleotide triphosphate hydrolases"/>
    <property type="match status" value="1"/>
</dbReference>
<dbReference type="Gene3D" id="3.30.40.10">
    <property type="entry name" value="Zinc/RING finger domain, C3HC4 (zinc finger)"/>
    <property type="match status" value="1"/>
</dbReference>
<dbReference type="PROSITE" id="PS51194">
    <property type="entry name" value="HELICASE_CTER"/>
    <property type="match status" value="1"/>
</dbReference>
<comment type="caution">
    <text evidence="14">The sequence shown here is derived from an EMBL/GenBank/DDBJ whole genome shotgun (WGS) entry which is preliminary data.</text>
</comment>
<dbReference type="InterPro" id="IPR001841">
    <property type="entry name" value="Znf_RING"/>
</dbReference>
<dbReference type="GO" id="GO:0008270">
    <property type="term" value="F:zinc ion binding"/>
    <property type="evidence" value="ECO:0007669"/>
    <property type="project" value="UniProtKB-KW"/>
</dbReference>
<dbReference type="InterPro" id="IPR000330">
    <property type="entry name" value="SNF2_N"/>
</dbReference>
<feature type="region of interest" description="Disordered" evidence="10">
    <location>
        <begin position="1472"/>
        <end position="1709"/>
    </location>
</feature>
<feature type="region of interest" description="Disordered" evidence="10">
    <location>
        <begin position="154"/>
        <end position="176"/>
    </location>
</feature>
<dbReference type="GO" id="GO:0005524">
    <property type="term" value="F:ATP binding"/>
    <property type="evidence" value="ECO:0007669"/>
    <property type="project" value="UniProtKB-KW"/>
</dbReference>
<evidence type="ECO:0000256" key="4">
    <source>
        <dbReference type="ARBA" id="ARBA00022771"/>
    </source>
</evidence>
<dbReference type="PROSITE" id="PS51192">
    <property type="entry name" value="HELICASE_ATP_BIND_1"/>
    <property type="match status" value="1"/>
</dbReference>
<dbReference type="InterPro" id="IPR050628">
    <property type="entry name" value="SNF2_RAD54_helicase_TF"/>
</dbReference>
<dbReference type="EMBL" id="LHPG02000015">
    <property type="protein sequence ID" value="PRW34024.1"/>
    <property type="molecule type" value="Genomic_DNA"/>
</dbReference>
<name>A0A2P6TIA4_CHLSO</name>
<dbReference type="SMART" id="SM00487">
    <property type="entry name" value="DEXDc"/>
    <property type="match status" value="1"/>
</dbReference>
<protein>
    <submittedName>
        <fullName evidence="14">Helicase-like transcription factor</fullName>
    </submittedName>
</protein>
<dbReference type="GO" id="GO:0006281">
    <property type="term" value="P:DNA repair"/>
    <property type="evidence" value="ECO:0007669"/>
    <property type="project" value="TreeGrafter"/>
</dbReference>
<dbReference type="PROSITE" id="PS50089">
    <property type="entry name" value="ZF_RING_2"/>
    <property type="match status" value="1"/>
</dbReference>
<feature type="domain" description="Helicase ATP-binding" evidence="12">
    <location>
        <begin position="809"/>
        <end position="998"/>
    </location>
</feature>
<evidence type="ECO:0000259" key="11">
    <source>
        <dbReference type="PROSITE" id="PS50089"/>
    </source>
</evidence>
<dbReference type="OrthoDB" id="568332at2759"/>
<feature type="compositionally biased region" description="Low complexity" evidence="10">
    <location>
        <begin position="1225"/>
        <end position="1235"/>
    </location>
</feature>
<dbReference type="PANTHER" id="PTHR45626">
    <property type="entry name" value="TRANSCRIPTION TERMINATION FACTOR 2-RELATED"/>
    <property type="match status" value="1"/>
</dbReference>
<dbReference type="Gene3D" id="3.40.50.10810">
    <property type="entry name" value="Tandem AAA-ATPase domain"/>
    <property type="match status" value="1"/>
</dbReference>
<dbReference type="CDD" id="cd18793">
    <property type="entry name" value="SF2_C_SNF"/>
    <property type="match status" value="1"/>
</dbReference>
<reference evidence="14 15" key="1">
    <citation type="journal article" date="2018" name="Plant J.">
        <title>Genome sequences of Chlorella sorokiniana UTEX 1602 and Micractinium conductrix SAG 241.80: implications to maltose excretion by a green alga.</title>
        <authorList>
            <person name="Arriola M.B."/>
            <person name="Velmurugan N."/>
            <person name="Zhang Y."/>
            <person name="Plunkett M.H."/>
            <person name="Hondzo H."/>
            <person name="Barney B.M."/>
        </authorList>
    </citation>
    <scope>NUCLEOTIDE SEQUENCE [LARGE SCALE GENOMIC DNA]</scope>
    <source>
        <strain evidence="15">UTEX 1602</strain>
    </source>
</reference>
<dbReference type="STRING" id="3076.A0A2P6TIA4"/>
<feature type="domain" description="RING-type" evidence="11">
    <location>
        <begin position="1161"/>
        <end position="1199"/>
    </location>
</feature>
<feature type="region of interest" description="Disordered" evidence="10">
    <location>
        <begin position="1"/>
        <end position="59"/>
    </location>
</feature>
<evidence type="ECO:0000256" key="6">
    <source>
        <dbReference type="ARBA" id="ARBA00022806"/>
    </source>
</evidence>
<keyword evidence="7" id="KW-0862">Zinc</keyword>
<dbReference type="InterPro" id="IPR049730">
    <property type="entry name" value="SNF2/RAD54-like_C"/>
</dbReference>
<feature type="compositionally biased region" description="Basic residues" evidence="10">
    <location>
        <begin position="1571"/>
        <end position="1582"/>
    </location>
</feature>
<dbReference type="InterPro" id="IPR027417">
    <property type="entry name" value="P-loop_NTPase"/>
</dbReference>
<feature type="compositionally biased region" description="Acidic residues" evidence="10">
    <location>
        <begin position="1629"/>
        <end position="1639"/>
    </location>
</feature>
<feature type="compositionally biased region" description="Gly residues" evidence="10">
    <location>
        <begin position="1521"/>
        <end position="1531"/>
    </location>
</feature>
<evidence type="ECO:0000313" key="14">
    <source>
        <dbReference type="EMBL" id="PRW34024.1"/>
    </source>
</evidence>
<dbReference type="InterPro" id="IPR014001">
    <property type="entry name" value="Helicase_ATP-bd"/>
</dbReference>
<feature type="domain" description="Helicase C-terminal" evidence="13">
    <location>
        <begin position="1265"/>
        <end position="1428"/>
    </location>
</feature>
<dbReference type="Proteomes" id="UP000239899">
    <property type="component" value="Unassembled WGS sequence"/>
</dbReference>
<dbReference type="CDD" id="cd18008">
    <property type="entry name" value="DEXDc_SHPRH-like"/>
    <property type="match status" value="1"/>
</dbReference>
<dbReference type="PROSITE" id="PS00518">
    <property type="entry name" value="ZF_RING_1"/>
    <property type="match status" value="1"/>
</dbReference>
<feature type="region of interest" description="Disordered" evidence="10">
    <location>
        <begin position="1225"/>
        <end position="1258"/>
    </location>
</feature>
<evidence type="ECO:0000256" key="2">
    <source>
        <dbReference type="ARBA" id="ARBA00022723"/>
    </source>
</evidence>
<comment type="similarity">
    <text evidence="1">Belongs to the SNF2/RAD54 helicase family. RAD16 subfamily.</text>
</comment>
<dbReference type="SMART" id="SM00184">
    <property type="entry name" value="RING"/>
    <property type="match status" value="1"/>
</dbReference>
<evidence type="ECO:0000256" key="9">
    <source>
        <dbReference type="PROSITE-ProRule" id="PRU00175"/>
    </source>
</evidence>
<dbReference type="InterPro" id="IPR017907">
    <property type="entry name" value="Znf_RING_CS"/>
</dbReference>
<dbReference type="InterPro" id="IPR001650">
    <property type="entry name" value="Helicase_C-like"/>
</dbReference>
<dbReference type="InterPro" id="IPR038718">
    <property type="entry name" value="SNF2-like_sf"/>
</dbReference>
<dbReference type="SMART" id="SM00490">
    <property type="entry name" value="HELICc"/>
    <property type="match status" value="1"/>
</dbReference>
<evidence type="ECO:0000256" key="3">
    <source>
        <dbReference type="ARBA" id="ARBA00022741"/>
    </source>
</evidence>
<dbReference type="GO" id="GO:0005634">
    <property type="term" value="C:nucleus"/>
    <property type="evidence" value="ECO:0007669"/>
    <property type="project" value="TreeGrafter"/>
</dbReference>
<dbReference type="InterPro" id="IPR013083">
    <property type="entry name" value="Znf_RING/FYVE/PHD"/>
</dbReference>